<feature type="transmembrane region" description="Helical" evidence="10">
    <location>
        <begin position="201"/>
        <end position="225"/>
    </location>
</feature>
<evidence type="ECO:0000256" key="9">
    <source>
        <dbReference type="SAM" id="MobiDB-lite"/>
    </source>
</evidence>
<name>A0AAW0EB76_9AGAR</name>
<dbReference type="EMBL" id="JAYKXP010000002">
    <property type="protein sequence ID" value="KAK7060896.1"/>
    <property type="molecule type" value="Genomic_DNA"/>
</dbReference>
<evidence type="ECO:0008006" key="15">
    <source>
        <dbReference type="Google" id="ProtNLM"/>
    </source>
</evidence>
<dbReference type="Pfam" id="PF00125">
    <property type="entry name" value="Histone"/>
    <property type="match status" value="1"/>
</dbReference>
<keyword evidence="6" id="KW-0238">DNA-binding</keyword>
<evidence type="ECO:0000256" key="2">
    <source>
        <dbReference type="ARBA" id="ARBA00004286"/>
    </source>
</evidence>
<evidence type="ECO:0000256" key="7">
    <source>
        <dbReference type="ARBA" id="ARBA00023242"/>
    </source>
</evidence>
<keyword evidence="10" id="KW-1133">Transmembrane helix</keyword>
<evidence type="ECO:0000256" key="6">
    <source>
        <dbReference type="ARBA" id="ARBA00023125"/>
    </source>
</evidence>
<feature type="domain" description="Histone H2A C-terminal" evidence="12">
    <location>
        <begin position="359"/>
        <end position="391"/>
    </location>
</feature>
<feature type="region of interest" description="Disordered" evidence="9">
    <location>
        <begin position="242"/>
        <end position="283"/>
    </location>
</feature>
<feature type="transmembrane region" description="Helical" evidence="10">
    <location>
        <begin position="154"/>
        <end position="174"/>
    </location>
</feature>
<evidence type="ECO:0000256" key="4">
    <source>
        <dbReference type="ARBA" id="ARBA00022454"/>
    </source>
</evidence>
<dbReference type="GO" id="GO:0030527">
    <property type="term" value="F:structural constituent of chromatin"/>
    <property type="evidence" value="ECO:0007669"/>
    <property type="project" value="InterPro"/>
</dbReference>
<keyword evidence="4" id="KW-0158">Chromosome</keyword>
<feature type="transmembrane region" description="Helical" evidence="10">
    <location>
        <begin position="39"/>
        <end position="61"/>
    </location>
</feature>
<dbReference type="PANTHER" id="PTHR33979">
    <property type="entry name" value="OS02G0221600 PROTEIN"/>
    <property type="match status" value="1"/>
</dbReference>
<dbReference type="Gene3D" id="1.10.20.10">
    <property type="entry name" value="Histone, subunit A"/>
    <property type="match status" value="1"/>
</dbReference>
<evidence type="ECO:0000256" key="10">
    <source>
        <dbReference type="SAM" id="Phobius"/>
    </source>
</evidence>
<keyword evidence="10" id="KW-0472">Membrane</keyword>
<evidence type="ECO:0000313" key="13">
    <source>
        <dbReference type="EMBL" id="KAK7060896.1"/>
    </source>
</evidence>
<dbReference type="GO" id="GO:0003677">
    <property type="term" value="F:DNA binding"/>
    <property type="evidence" value="ECO:0007669"/>
    <property type="project" value="UniProtKB-KW"/>
</dbReference>
<organism evidence="13 14">
    <name type="scientific">Paramarasmius palmivorus</name>
    <dbReference type="NCBI Taxonomy" id="297713"/>
    <lineage>
        <taxon>Eukaryota</taxon>
        <taxon>Fungi</taxon>
        <taxon>Dikarya</taxon>
        <taxon>Basidiomycota</taxon>
        <taxon>Agaricomycotina</taxon>
        <taxon>Agaricomycetes</taxon>
        <taxon>Agaricomycetidae</taxon>
        <taxon>Agaricales</taxon>
        <taxon>Marasmiineae</taxon>
        <taxon>Marasmiaceae</taxon>
        <taxon>Paramarasmius</taxon>
    </lineage>
</organism>
<evidence type="ECO:0000256" key="3">
    <source>
        <dbReference type="ARBA" id="ARBA00010691"/>
    </source>
</evidence>
<evidence type="ECO:0000256" key="8">
    <source>
        <dbReference type="ARBA" id="ARBA00023269"/>
    </source>
</evidence>
<feature type="domain" description="Core Histone H2A/H2B/H3" evidence="11">
    <location>
        <begin position="279"/>
        <end position="356"/>
    </location>
</feature>
<dbReference type="InterPro" id="IPR009072">
    <property type="entry name" value="Histone-fold"/>
</dbReference>
<evidence type="ECO:0000313" key="14">
    <source>
        <dbReference type="Proteomes" id="UP001383192"/>
    </source>
</evidence>
<feature type="transmembrane region" description="Helical" evidence="10">
    <location>
        <begin position="130"/>
        <end position="148"/>
    </location>
</feature>
<dbReference type="GO" id="GO:0005634">
    <property type="term" value="C:nucleus"/>
    <property type="evidence" value="ECO:0007669"/>
    <property type="project" value="UniProtKB-SubCell"/>
</dbReference>
<dbReference type="InterPro" id="IPR032454">
    <property type="entry name" value="Histone_H2A_C"/>
</dbReference>
<dbReference type="PROSITE" id="PS00046">
    <property type="entry name" value="HISTONE_H2A"/>
    <property type="match status" value="1"/>
</dbReference>
<keyword evidence="8" id="KW-0544">Nucleosome core</keyword>
<feature type="compositionally biased region" description="Pro residues" evidence="9">
    <location>
        <begin position="250"/>
        <end position="259"/>
    </location>
</feature>
<dbReference type="InterPro" id="IPR002119">
    <property type="entry name" value="Histone_H2A"/>
</dbReference>
<dbReference type="SUPFAM" id="SSF47113">
    <property type="entry name" value="Histone-fold"/>
    <property type="match status" value="1"/>
</dbReference>
<dbReference type="InterPro" id="IPR032458">
    <property type="entry name" value="Histone_H2A_CS"/>
</dbReference>
<protein>
    <recommendedName>
        <fullName evidence="15">Histone H2A</fullName>
    </recommendedName>
</protein>
<keyword evidence="7" id="KW-0539">Nucleus</keyword>
<dbReference type="Pfam" id="PF13398">
    <property type="entry name" value="Peptidase_M50B"/>
    <property type="match status" value="1"/>
</dbReference>
<reference evidence="13 14" key="1">
    <citation type="submission" date="2024-01" db="EMBL/GenBank/DDBJ databases">
        <title>A draft genome for a cacao thread blight-causing isolate of Paramarasmius palmivorus.</title>
        <authorList>
            <person name="Baruah I.K."/>
            <person name="Bukari Y."/>
            <person name="Amoako-Attah I."/>
            <person name="Meinhardt L.W."/>
            <person name="Bailey B.A."/>
            <person name="Cohen S.P."/>
        </authorList>
    </citation>
    <scope>NUCLEOTIDE SEQUENCE [LARGE SCALE GENOMIC DNA]</scope>
    <source>
        <strain evidence="13 14">GH-12</strain>
    </source>
</reference>
<dbReference type="AlphaFoldDB" id="A0AAW0EB76"/>
<dbReference type="Pfam" id="PF16211">
    <property type="entry name" value="Histone_H2A_C"/>
    <property type="match status" value="1"/>
</dbReference>
<dbReference type="GO" id="GO:0000786">
    <property type="term" value="C:nucleosome"/>
    <property type="evidence" value="ECO:0007669"/>
    <property type="project" value="UniProtKB-KW"/>
</dbReference>
<feature type="transmembrane region" description="Helical" evidence="10">
    <location>
        <begin position="106"/>
        <end position="123"/>
    </location>
</feature>
<keyword evidence="14" id="KW-1185">Reference proteome</keyword>
<evidence type="ECO:0000259" key="12">
    <source>
        <dbReference type="Pfam" id="PF16211"/>
    </source>
</evidence>
<dbReference type="InterPro" id="IPR049500">
    <property type="entry name" value="Peptidase_M50B-like"/>
</dbReference>
<keyword evidence="10" id="KW-0812">Transmembrane</keyword>
<feature type="transmembrane region" description="Helical" evidence="10">
    <location>
        <begin position="82"/>
        <end position="100"/>
    </location>
</feature>
<dbReference type="InterPro" id="IPR007125">
    <property type="entry name" value="H2A/H2B/H3"/>
</dbReference>
<gene>
    <name evidence="13" type="ORF">VNI00_000629</name>
</gene>
<accession>A0AAW0EB76</accession>
<evidence type="ECO:0000259" key="11">
    <source>
        <dbReference type="Pfam" id="PF00125"/>
    </source>
</evidence>
<dbReference type="CDD" id="cd00074">
    <property type="entry name" value="HFD_H2A"/>
    <property type="match status" value="1"/>
</dbReference>
<sequence>MAPNTDQIVVLYVIIAMAVVIFGFWNVPGVRLLINPFKLFTIGAHELFHIIAAILSGGRILRVSIDPHLGGATIVEGGRPTVVLASGYLGSTLLGGLFVLAGWDILVAKIMSFVLGVGLIIPLRLVRDKLTIILTVMYEILLIGFWFVDHGSALRWYCLFIGVMNILFVVWDVADDRFFHKTNDSDATQFAILYPSLGPHIWATAWITFALGALVGFALLGIFVFKRTPDEMYAEAGFSQQAGKSKPASQSPPPPPPSSQPRGGKNINIVTKGKAHGKGKEAIPKARTRVRKQERAGLQFPVARVHKNLKRMNFGGFYTAAVLEYLVAELCELAGNASRDAHKRRIIPRHLQLAIKNDDELDKLLSGVTISQGGVVATIHPQLLPRGRAKKPLTMSQEV</sequence>
<dbReference type="Proteomes" id="UP001383192">
    <property type="component" value="Unassembled WGS sequence"/>
</dbReference>
<feature type="transmembrane region" description="Helical" evidence="10">
    <location>
        <begin position="9"/>
        <end position="27"/>
    </location>
</feature>
<proteinExistence type="inferred from homology"/>
<keyword evidence="5" id="KW-0007">Acetylation</keyword>
<dbReference type="SMART" id="SM00414">
    <property type="entry name" value="H2A"/>
    <property type="match status" value="1"/>
</dbReference>
<evidence type="ECO:0000256" key="5">
    <source>
        <dbReference type="ARBA" id="ARBA00022990"/>
    </source>
</evidence>
<comment type="caution">
    <text evidence="13">The sequence shown here is derived from an EMBL/GenBank/DDBJ whole genome shotgun (WGS) entry which is preliminary data.</text>
</comment>
<comment type="similarity">
    <text evidence="3">Belongs to the histone H2A family.</text>
</comment>
<comment type="subcellular location">
    <subcellularLocation>
        <location evidence="2">Chromosome</location>
    </subcellularLocation>
    <subcellularLocation>
        <location evidence="1">Nucleus</location>
    </subcellularLocation>
</comment>
<evidence type="ECO:0000256" key="1">
    <source>
        <dbReference type="ARBA" id="ARBA00004123"/>
    </source>
</evidence>
<dbReference type="PRINTS" id="PR00620">
    <property type="entry name" value="HISTONEH2A"/>
</dbReference>
<dbReference type="GO" id="GO:0046982">
    <property type="term" value="F:protein heterodimerization activity"/>
    <property type="evidence" value="ECO:0007669"/>
    <property type="project" value="InterPro"/>
</dbReference>
<dbReference type="PANTHER" id="PTHR33979:SF2">
    <property type="entry name" value="PEPTIDASE M50B-LIKE-DOMAIN-CONTAINING PROTEIN"/>
    <property type="match status" value="1"/>
</dbReference>